<dbReference type="KEGG" id="llu:AKJ09_11238"/>
<protein>
    <submittedName>
        <fullName evidence="2">Uncharacterized protein</fullName>
    </submittedName>
</protein>
<evidence type="ECO:0000313" key="3">
    <source>
        <dbReference type="Proteomes" id="UP000064967"/>
    </source>
</evidence>
<name>A0A0K1QGL3_9BACT</name>
<dbReference type="Proteomes" id="UP000064967">
    <property type="component" value="Chromosome"/>
</dbReference>
<keyword evidence="3" id="KW-1185">Reference proteome</keyword>
<sequence>MKAAQDLLAAASIASGIENILARGLRNARARGVQTAATRRHEEVDLRGPPLQEPR</sequence>
<dbReference type="EMBL" id="CP012333">
    <property type="protein sequence ID" value="AKV04575.1"/>
    <property type="molecule type" value="Genomic_DNA"/>
</dbReference>
<feature type="region of interest" description="Disordered" evidence="1">
    <location>
        <begin position="33"/>
        <end position="55"/>
    </location>
</feature>
<gene>
    <name evidence="2" type="ORF">AKJ09_11238</name>
</gene>
<reference evidence="2 3" key="1">
    <citation type="submission" date="2015-08" db="EMBL/GenBank/DDBJ databases">
        <authorList>
            <person name="Babu N.S."/>
            <person name="Beckwith C.J."/>
            <person name="Beseler K.G."/>
            <person name="Brison A."/>
            <person name="Carone J.V."/>
            <person name="Caskin T.P."/>
            <person name="Diamond M."/>
            <person name="Durham M.E."/>
            <person name="Foxe J.M."/>
            <person name="Go M."/>
            <person name="Henderson B.A."/>
            <person name="Jones I.B."/>
            <person name="McGettigan J.A."/>
            <person name="Micheletti S.J."/>
            <person name="Nasrallah M.E."/>
            <person name="Ortiz D."/>
            <person name="Piller C.R."/>
            <person name="Privatt S.R."/>
            <person name="Schneider S.L."/>
            <person name="Sharp S."/>
            <person name="Smith T.C."/>
            <person name="Stanton J.D."/>
            <person name="Ullery H.E."/>
            <person name="Wilson R.J."/>
            <person name="Serrano M.G."/>
            <person name="Buck G."/>
            <person name="Lee V."/>
            <person name="Wang Y."/>
            <person name="Carvalho R."/>
            <person name="Voegtly L."/>
            <person name="Shi R."/>
            <person name="Duckworth R."/>
            <person name="Johnson A."/>
            <person name="Loviza R."/>
            <person name="Walstead R."/>
            <person name="Shah Z."/>
            <person name="Kiflezghi M."/>
            <person name="Wade K."/>
            <person name="Ball S.L."/>
            <person name="Bradley K.W."/>
            <person name="Asai D.J."/>
            <person name="Bowman C.A."/>
            <person name="Russell D.A."/>
            <person name="Pope W.H."/>
            <person name="Jacobs-Sera D."/>
            <person name="Hendrix R.W."/>
            <person name="Hatfull G.F."/>
        </authorList>
    </citation>
    <scope>NUCLEOTIDE SEQUENCE [LARGE SCALE GENOMIC DNA]</scope>
    <source>
        <strain evidence="2 3">DSM 27648</strain>
    </source>
</reference>
<dbReference type="STRING" id="1391654.AKJ09_11238"/>
<accession>A0A0K1QGL3</accession>
<proteinExistence type="predicted"/>
<evidence type="ECO:0000313" key="2">
    <source>
        <dbReference type="EMBL" id="AKV04575.1"/>
    </source>
</evidence>
<evidence type="ECO:0000256" key="1">
    <source>
        <dbReference type="SAM" id="MobiDB-lite"/>
    </source>
</evidence>
<dbReference type="AlphaFoldDB" id="A0A0K1QGL3"/>
<organism evidence="2 3">
    <name type="scientific">Labilithrix luteola</name>
    <dbReference type="NCBI Taxonomy" id="1391654"/>
    <lineage>
        <taxon>Bacteria</taxon>
        <taxon>Pseudomonadati</taxon>
        <taxon>Myxococcota</taxon>
        <taxon>Polyangia</taxon>
        <taxon>Polyangiales</taxon>
        <taxon>Labilitrichaceae</taxon>
        <taxon>Labilithrix</taxon>
    </lineage>
</organism>